<dbReference type="EMBL" id="CAEZYR010000098">
    <property type="protein sequence ID" value="CAB4759026.1"/>
    <property type="molecule type" value="Genomic_DNA"/>
</dbReference>
<dbReference type="EMBL" id="CAFBMH010000042">
    <property type="protein sequence ID" value="CAB4908836.1"/>
    <property type="molecule type" value="Genomic_DNA"/>
</dbReference>
<organism evidence="5">
    <name type="scientific">freshwater metagenome</name>
    <dbReference type="NCBI Taxonomy" id="449393"/>
    <lineage>
        <taxon>unclassified sequences</taxon>
        <taxon>metagenomes</taxon>
        <taxon>ecological metagenomes</taxon>
    </lineage>
</organism>
<proteinExistence type="predicted"/>
<dbReference type="AlphaFoldDB" id="A0A6J7PY81"/>
<feature type="domain" description="Glycosyl transferase family 1" evidence="1">
    <location>
        <begin position="193"/>
        <end position="337"/>
    </location>
</feature>
<gene>
    <name evidence="3" type="ORF">UFOPK2754_02284</name>
    <name evidence="4" type="ORF">UFOPK3543_01349</name>
    <name evidence="5" type="ORF">UFOPK3967_02109</name>
</gene>
<dbReference type="Pfam" id="PF13579">
    <property type="entry name" value="Glyco_trans_4_4"/>
    <property type="match status" value="1"/>
</dbReference>
<accession>A0A6J7PY81</accession>
<name>A0A6J7PY81_9ZZZZ</name>
<sequence>MTEAAGTEPVVLYLITSQISSIFLRGQLAYLQEHGFHVELGANLDNEDGVGSFDDGVVLHHLRYVREPSPINDLVALVATVRLIRSIRPGIVNASTPKAGLIGSIAAWLCRVPKRIYVVRGLRYETAGGARRAIFRATEKLAMRVSTDVIFNSRSLRKVAEDDGLIARGRGSVLGNGGNGLDTTRFENLPTRHEARATHGFLDDDYVIGFVGRLTKDKGIADLLAAYDLLLDRRHDARLLIVGSFERGDPVGEEAMERIDNDSHILHVEWMSNPGSAYKAMDVLCFPSYREGLPNVPIEAQYCGVPVVAYAVTGTVDAVLEGNGHFVPAGDAGALADCLVALAGHRPTERDGSLVDDEIAKAFDQRIVWERLRSAMT</sequence>
<evidence type="ECO:0000313" key="5">
    <source>
        <dbReference type="EMBL" id="CAB5008629.1"/>
    </source>
</evidence>
<dbReference type="EMBL" id="CAFBOS010000147">
    <property type="protein sequence ID" value="CAB5008629.1"/>
    <property type="molecule type" value="Genomic_DNA"/>
</dbReference>
<evidence type="ECO:0000313" key="3">
    <source>
        <dbReference type="EMBL" id="CAB4759026.1"/>
    </source>
</evidence>
<dbReference type="Pfam" id="PF00534">
    <property type="entry name" value="Glycos_transf_1"/>
    <property type="match status" value="1"/>
</dbReference>
<protein>
    <submittedName>
        <fullName evidence="5">Unannotated protein</fullName>
    </submittedName>
</protein>
<dbReference type="InterPro" id="IPR028098">
    <property type="entry name" value="Glyco_trans_4-like_N"/>
</dbReference>
<evidence type="ECO:0000259" key="1">
    <source>
        <dbReference type="Pfam" id="PF00534"/>
    </source>
</evidence>
<dbReference type="PANTHER" id="PTHR12526">
    <property type="entry name" value="GLYCOSYLTRANSFERASE"/>
    <property type="match status" value="1"/>
</dbReference>
<dbReference type="InterPro" id="IPR001296">
    <property type="entry name" value="Glyco_trans_1"/>
</dbReference>
<feature type="domain" description="Glycosyltransferase subfamily 4-like N-terminal" evidence="2">
    <location>
        <begin position="25"/>
        <end position="177"/>
    </location>
</feature>
<evidence type="ECO:0000259" key="2">
    <source>
        <dbReference type="Pfam" id="PF13579"/>
    </source>
</evidence>
<dbReference type="SUPFAM" id="SSF53756">
    <property type="entry name" value="UDP-Glycosyltransferase/glycogen phosphorylase"/>
    <property type="match status" value="1"/>
</dbReference>
<dbReference type="PANTHER" id="PTHR12526:SF630">
    <property type="entry name" value="GLYCOSYLTRANSFERASE"/>
    <property type="match status" value="1"/>
</dbReference>
<reference evidence="5" key="1">
    <citation type="submission" date="2020-05" db="EMBL/GenBank/DDBJ databases">
        <authorList>
            <person name="Chiriac C."/>
            <person name="Salcher M."/>
            <person name="Ghai R."/>
            <person name="Kavagutti S V."/>
        </authorList>
    </citation>
    <scope>NUCLEOTIDE SEQUENCE</scope>
</reference>
<dbReference type="Gene3D" id="3.40.50.2000">
    <property type="entry name" value="Glycogen Phosphorylase B"/>
    <property type="match status" value="2"/>
</dbReference>
<evidence type="ECO:0000313" key="4">
    <source>
        <dbReference type="EMBL" id="CAB4908836.1"/>
    </source>
</evidence>